<sequence>MATKLSLTFRFPVEKSPKPRKSKPGVPQLNCCNGYGFSKNNSGFRGQLSMKVNAVQDEAIQSSNSETTLLSQTIPPSSSKLVLVVGATGGVGQLVVASLLNRNIKSRLLLRDPEKAISLFGNQDEEKLQVVKGDTRNPADLDPSIFEGVTHVICCTGTTAFPSKRWDGDNTPERVDWEGIRNLVSALPSSLKRVVLVSSVGVTKFNELPWSIMNLFGVLKYKKKGEDFLCESGLPFTIIRAGRLTDGPYTSYDLNTLLKATAGQRRAVVIGQGDNLVGEVSRLVVAEACIQAMDIEFTEGKIYEINSVEKLLSIFLVDKLVCQNEDIEFTWQGEGPGTDPEKWEELFKTARA</sequence>
<dbReference type="InterPro" id="IPR016040">
    <property type="entry name" value="NAD(P)-bd_dom"/>
</dbReference>
<dbReference type="PANTHER" id="PTHR15020:SF48">
    <property type="entry name" value="NAD(P)-BINDING ROSSMANN-FOLD SUPERFAMILY PROTEIN"/>
    <property type="match status" value="1"/>
</dbReference>
<organism evidence="2 3">
    <name type="scientific">Gossypium laxum</name>
    <dbReference type="NCBI Taxonomy" id="34288"/>
    <lineage>
        <taxon>Eukaryota</taxon>
        <taxon>Viridiplantae</taxon>
        <taxon>Streptophyta</taxon>
        <taxon>Embryophyta</taxon>
        <taxon>Tracheophyta</taxon>
        <taxon>Spermatophyta</taxon>
        <taxon>Magnoliopsida</taxon>
        <taxon>eudicotyledons</taxon>
        <taxon>Gunneridae</taxon>
        <taxon>Pentapetalae</taxon>
        <taxon>rosids</taxon>
        <taxon>malvids</taxon>
        <taxon>Malvales</taxon>
        <taxon>Malvaceae</taxon>
        <taxon>Malvoideae</taxon>
        <taxon>Gossypium</taxon>
    </lineage>
</organism>
<gene>
    <name evidence="2" type="ORF">Golax_012161</name>
</gene>
<evidence type="ECO:0000313" key="2">
    <source>
        <dbReference type="EMBL" id="MBA0713115.1"/>
    </source>
</evidence>
<dbReference type="InterPro" id="IPR036291">
    <property type="entry name" value="NAD(P)-bd_dom_sf"/>
</dbReference>
<name>A0A7J8ZN41_9ROSI</name>
<dbReference type="PANTHER" id="PTHR15020">
    <property type="entry name" value="FLAVIN REDUCTASE-RELATED"/>
    <property type="match status" value="1"/>
</dbReference>
<protein>
    <recommendedName>
        <fullName evidence="1">NAD(P)-binding domain-containing protein</fullName>
    </recommendedName>
</protein>
<dbReference type="AlphaFoldDB" id="A0A7J8ZN41"/>
<accession>A0A7J8ZN41</accession>
<feature type="domain" description="NAD(P)-binding" evidence="1">
    <location>
        <begin position="86"/>
        <end position="293"/>
    </location>
</feature>
<evidence type="ECO:0000313" key="3">
    <source>
        <dbReference type="Proteomes" id="UP000593574"/>
    </source>
</evidence>
<comment type="caution">
    <text evidence="2">The sequence shown here is derived from an EMBL/GenBank/DDBJ whole genome shotgun (WGS) entry which is preliminary data.</text>
</comment>
<dbReference type="Gene3D" id="3.40.50.720">
    <property type="entry name" value="NAD(P)-binding Rossmann-like Domain"/>
    <property type="match status" value="1"/>
</dbReference>
<dbReference type="FunFam" id="3.40.50.720:FF:000408">
    <property type="entry name" value="NAD(P)-binding Rossmann-fold superfamily protein"/>
    <property type="match status" value="1"/>
</dbReference>
<dbReference type="EMBL" id="JABEZV010000006">
    <property type="protein sequence ID" value="MBA0713115.1"/>
    <property type="molecule type" value="Genomic_DNA"/>
</dbReference>
<dbReference type="SUPFAM" id="SSF51735">
    <property type="entry name" value="NAD(P)-binding Rossmann-fold domains"/>
    <property type="match status" value="1"/>
</dbReference>
<dbReference type="Proteomes" id="UP000593574">
    <property type="component" value="Unassembled WGS sequence"/>
</dbReference>
<dbReference type="CDD" id="cd05243">
    <property type="entry name" value="SDR_a5"/>
    <property type="match status" value="1"/>
</dbReference>
<proteinExistence type="predicted"/>
<evidence type="ECO:0000259" key="1">
    <source>
        <dbReference type="Pfam" id="PF13460"/>
    </source>
</evidence>
<reference evidence="2 3" key="1">
    <citation type="journal article" date="2019" name="Genome Biol. Evol.">
        <title>Insights into the evolution of the New World diploid cottons (Gossypium, subgenus Houzingenia) based on genome sequencing.</title>
        <authorList>
            <person name="Grover C.E."/>
            <person name="Arick M.A. 2nd"/>
            <person name="Thrash A."/>
            <person name="Conover J.L."/>
            <person name="Sanders W.S."/>
            <person name="Peterson D.G."/>
            <person name="Frelichowski J.E."/>
            <person name="Scheffler J.A."/>
            <person name="Scheffler B.E."/>
            <person name="Wendel J.F."/>
        </authorList>
    </citation>
    <scope>NUCLEOTIDE SEQUENCE [LARGE SCALE GENOMIC DNA]</scope>
    <source>
        <strain evidence="2">4</strain>
        <tissue evidence="2">Leaf</tissue>
    </source>
</reference>
<keyword evidence="3" id="KW-1185">Reference proteome</keyword>
<dbReference type="Pfam" id="PF13460">
    <property type="entry name" value="NAD_binding_10"/>
    <property type="match status" value="1"/>
</dbReference>